<comment type="caution">
    <text evidence="2">The sequence shown here is derived from an EMBL/GenBank/DDBJ whole genome shotgun (WGS) entry which is preliminary data.</text>
</comment>
<evidence type="ECO:0000313" key="2">
    <source>
        <dbReference type="EMBL" id="ODH26022.1"/>
    </source>
</evidence>
<dbReference type="VEuPathDB" id="FungiDB:PADG_07374"/>
<accession>A0A1D2JBV8</accession>
<evidence type="ECO:0008006" key="4">
    <source>
        <dbReference type="Google" id="ProtNLM"/>
    </source>
</evidence>
<dbReference type="Proteomes" id="UP000242814">
    <property type="component" value="Unassembled WGS sequence"/>
</dbReference>
<feature type="chain" id="PRO_5008902376" description="Secreted protein" evidence="1">
    <location>
        <begin position="24"/>
        <end position="139"/>
    </location>
</feature>
<evidence type="ECO:0000256" key="1">
    <source>
        <dbReference type="SAM" id="SignalP"/>
    </source>
</evidence>
<sequence>MEVLCIISLCSDVWLFISAVCSAKQATWLIRKNAKTSNLPPINLQLVNLHPRILLILTQRCFALGGHTISHPIELSANPKLHRPQAFNRYPICLHHTSGPHPSDTCDGQRMRSPQFSSASYWALWDLLLSLPSRLFDGI</sequence>
<dbReference type="VEuPathDB" id="FungiDB:PABG_03921"/>
<feature type="signal peptide" evidence="1">
    <location>
        <begin position="1"/>
        <end position="23"/>
    </location>
</feature>
<dbReference type="AlphaFoldDB" id="A0A1D2JBV8"/>
<organism evidence="2 3">
    <name type="scientific">Paracoccidioides brasiliensis</name>
    <dbReference type="NCBI Taxonomy" id="121759"/>
    <lineage>
        <taxon>Eukaryota</taxon>
        <taxon>Fungi</taxon>
        <taxon>Dikarya</taxon>
        <taxon>Ascomycota</taxon>
        <taxon>Pezizomycotina</taxon>
        <taxon>Eurotiomycetes</taxon>
        <taxon>Eurotiomycetidae</taxon>
        <taxon>Onygenales</taxon>
        <taxon>Ajellomycetaceae</taxon>
        <taxon>Paracoccidioides</taxon>
    </lineage>
</organism>
<evidence type="ECO:0000313" key="3">
    <source>
        <dbReference type="Proteomes" id="UP000242814"/>
    </source>
</evidence>
<protein>
    <recommendedName>
        <fullName evidence="4">Secreted protein</fullName>
    </recommendedName>
</protein>
<proteinExistence type="predicted"/>
<name>A0A1D2JBV8_PARBR</name>
<gene>
    <name evidence="2" type="ORF">ACO22_04862</name>
</gene>
<keyword evidence="1" id="KW-0732">Signal</keyword>
<dbReference type="EMBL" id="LZYO01000205">
    <property type="protein sequence ID" value="ODH26022.1"/>
    <property type="molecule type" value="Genomic_DNA"/>
</dbReference>
<reference evidence="2 3" key="1">
    <citation type="submission" date="2016-06" db="EMBL/GenBank/DDBJ databases">
        <authorList>
            <person name="Kjaerup R.B."/>
            <person name="Dalgaard T.S."/>
            <person name="Juul-Madsen H.R."/>
        </authorList>
    </citation>
    <scope>NUCLEOTIDE SEQUENCE [LARGE SCALE GENOMIC DNA]</scope>
    <source>
        <strain evidence="2 3">Pb300</strain>
    </source>
</reference>